<dbReference type="SUPFAM" id="SSF53271">
    <property type="entry name" value="PRTase-like"/>
    <property type="match status" value="1"/>
</dbReference>
<name>A0A0B5K0R9_PSEDL</name>
<dbReference type="KEGG" id="ppj:RK21_02480"/>
<proteinExistence type="predicted"/>
<sequence length="237" mass="25782">MSHDLARRTLYPDRAEAGRCLVASLSRYAGRADVIVLALPRGGVPVAYEVATALKVRLDLLVVRKLGIPSHPEYAMGAIAGGGVKILNDDALRAYPVDRTLLESVVARETQELIRRERAYRGTRPPLRLKDQTVILVDDGLATGASMMAAIQATRALSPLRIVVAVPVAPPETLEAMWGEVDEVVCPLVPERMVSVGYWYQDFPQTSDEEVIALMDKAGLAESSRARAGEAEDDHAR</sequence>
<dbReference type="Gene3D" id="3.40.50.2020">
    <property type="match status" value="1"/>
</dbReference>
<reference evidence="1 2" key="1">
    <citation type="submission" date="2017-09" db="EMBL/GenBank/DDBJ databases">
        <authorList>
            <person name="Ehlers B."/>
            <person name="Leendertz F.H."/>
        </authorList>
    </citation>
    <scope>NUCLEOTIDE SEQUENCE [LARGE SCALE GENOMIC DNA]</scope>
    <source>
        <strain evidence="1 2">DJ-1</strain>
    </source>
</reference>
<dbReference type="AlphaFoldDB" id="A0A0B5K0R9"/>
<keyword evidence="1" id="KW-0808">Transferase</keyword>
<evidence type="ECO:0000313" key="1">
    <source>
        <dbReference type="EMBL" id="PBJ94935.1"/>
    </source>
</evidence>
<accession>A0A0B5K0R9</accession>
<comment type="caution">
    <text evidence="1">The sequence shown here is derived from an EMBL/GenBank/DDBJ whole genome shotgun (WGS) entry which is preliminary data.</text>
</comment>
<organism evidence="1 2">
    <name type="scientific">Pseudomonas plecoglossicida</name>
    <dbReference type="NCBI Taxonomy" id="70775"/>
    <lineage>
        <taxon>Bacteria</taxon>
        <taxon>Pseudomonadati</taxon>
        <taxon>Pseudomonadota</taxon>
        <taxon>Gammaproteobacteria</taxon>
        <taxon>Pseudomonadales</taxon>
        <taxon>Pseudomonadaceae</taxon>
        <taxon>Pseudomonas</taxon>
    </lineage>
</organism>
<dbReference type="GO" id="GO:0016740">
    <property type="term" value="F:transferase activity"/>
    <property type="evidence" value="ECO:0007669"/>
    <property type="project" value="UniProtKB-KW"/>
</dbReference>
<dbReference type="RefSeq" id="WP_003256832.1">
    <property type="nucleotide sequence ID" value="NZ_CP010359.1"/>
</dbReference>
<evidence type="ECO:0000313" key="2">
    <source>
        <dbReference type="Proteomes" id="UP000218102"/>
    </source>
</evidence>
<dbReference type="Gene3D" id="3.30.1310.20">
    <property type="entry name" value="PRTase-like"/>
    <property type="match status" value="1"/>
</dbReference>
<dbReference type="CDD" id="cd06223">
    <property type="entry name" value="PRTases_typeI"/>
    <property type="match status" value="1"/>
</dbReference>
<dbReference type="EMBL" id="NTME01000011">
    <property type="protein sequence ID" value="PBJ94935.1"/>
    <property type="molecule type" value="Genomic_DNA"/>
</dbReference>
<dbReference type="GeneID" id="97167890"/>
<dbReference type="Pfam" id="PF00156">
    <property type="entry name" value="Pribosyltran"/>
    <property type="match status" value="1"/>
</dbReference>
<protein>
    <submittedName>
        <fullName evidence="1">Phosphoribosyl transferase</fullName>
    </submittedName>
</protein>
<dbReference type="InterPro" id="IPR000836">
    <property type="entry name" value="PRTase_dom"/>
</dbReference>
<dbReference type="Proteomes" id="UP000218102">
    <property type="component" value="Unassembled WGS sequence"/>
</dbReference>
<dbReference type="InterPro" id="IPR029057">
    <property type="entry name" value="PRTase-like"/>
</dbReference>
<gene>
    <name evidence="1" type="ORF">CMV24_13380</name>
</gene>